<keyword evidence="1" id="KW-1133">Transmembrane helix</keyword>
<dbReference type="AlphaFoldDB" id="L9V9G3"/>
<organism evidence="2 3">
    <name type="scientific">Natrialba magadii (strain ATCC 43099 / DSM 3394 / CCM 3739 / CIP 104546 / IAM 13178 / JCM 8861 / NBRC 102185 / NCIMB 2190 / MS3)</name>
    <name type="common">Natronobacterium magadii</name>
    <dbReference type="NCBI Taxonomy" id="547559"/>
    <lineage>
        <taxon>Archaea</taxon>
        <taxon>Methanobacteriati</taxon>
        <taxon>Methanobacteriota</taxon>
        <taxon>Stenosarchaea group</taxon>
        <taxon>Halobacteria</taxon>
        <taxon>Halobacteriales</taxon>
        <taxon>Natrialbaceae</taxon>
        <taxon>Natrialba</taxon>
    </lineage>
</organism>
<accession>L9V9G3</accession>
<comment type="caution">
    <text evidence="2">The sequence shown here is derived from an EMBL/GenBank/DDBJ whole genome shotgun (WGS) entry which is preliminary data.</text>
</comment>
<reference evidence="2 3" key="1">
    <citation type="journal article" date="2014" name="PLoS Genet.">
        <title>Phylogenetically driven sequencing of extremely halophilic archaea reveals strategies for static and dynamic osmo-response.</title>
        <authorList>
            <person name="Becker E.A."/>
            <person name="Seitzer P.M."/>
            <person name="Tritt A."/>
            <person name="Larsen D."/>
            <person name="Krusor M."/>
            <person name="Yao A.I."/>
            <person name="Wu D."/>
            <person name="Madern D."/>
            <person name="Eisen J.A."/>
            <person name="Darling A.E."/>
            <person name="Facciotti M.T."/>
        </authorList>
    </citation>
    <scope>NUCLEOTIDE SEQUENCE [LARGE SCALE GENOMIC DNA]</scope>
    <source>
        <strain evidence="3">ATCC 43099 / DSM 3394 / CCM 3739 / CIP 104546 / IAM 13178 / JCM 8861 / NBRC 102185 / NCIMB 2190 / MS3</strain>
    </source>
</reference>
<evidence type="ECO:0000313" key="2">
    <source>
        <dbReference type="EMBL" id="ELY33637.1"/>
    </source>
</evidence>
<proteinExistence type="predicted"/>
<protein>
    <submittedName>
        <fullName evidence="2">Uncharacterized protein</fullName>
    </submittedName>
</protein>
<dbReference type="EMBL" id="AOHS01000009">
    <property type="protein sequence ID" value="ELY33637.1"/>
    <property type="molecule type" value="Genomic_DNA"/>
</dbReference>
<keyword evidence="1" id="KW-0812">Transmembrane</keyword>
<evidence type="ECO:0000313" key="3">
    <source>
        <dbReference type="Proteomes" id="UP000011543"/>
    </source>
</evidence>
<dbReference type="Proteomes" id="UP000011543">
    <property type="component" value="Unassembled WGS sequence"/>
</dbReference>
<name>L9V9G3_NATMM</name>
<gene>
    <name evidence="2" type="ORF">C500_02355</name>
</gene>
<evidence type="ECO:0000256" key="1">
    <source>
        <dbReference type="SAM" id="Phobius"/>
    </source>
</evidence>
<sequence length="53" mass="5960">MKRTICAESTLDLPSRSIFMLILVRNVIGFEQILILAFELTMIIAGVVGLVYF</sequence>
<feature type="transmembrane region" description="Helical" evidence="1">
    <location>
        <begin position="33"/>
        <end position="52"/>
    </location>
</feature>
<keyword evidence="1" id="KW-0472">Membrane</keyword>